<reference evidence="2" key="1">
    <citation type="journal article" date="2009" name="PLoS Genet.">
        <title>Sequencing, mapping, and analysis of 27,455 maize full-length cDNAs.</title>
        <authorList>
            <person name="Soderlund C."/>
            <person name="Descour A."/>
            <person name="Kudrna D."/>
            <person name="Bomhoff M."/>
            <person name="Boyd L."/>
            <person name="Currie J."/>
            <person name="Angelova A."/>
            <person name="Collura K."/>
            <person name="Wissotski M."/>
            <person name="Ashley E."/>
            <person name="Morrow D."/>
            <person name="Fernandes J."/>
            <person name="Walbot V."/>
            <person name="Yu Y."/>
        </authorList>
    </citation>
    <scope>NUCLEOTIDE SEQUENCE</scope>
    <source>
        <strain evidence="2">B73</strain>
    </source>
</reference>
<organism evidence="2">
    <name type="scientific">Zea mays</name>
    <name type="common">Maize</name>
    <dbReference type="NCBI Taxonomy" id="4577"/>
    <lineage>
        <taxon>Eukaryota</taxon>
        <taxon>Viridiplantae</taxon>
        <taxon>Streptophyta</taxon>
        <taxon>Embryophyta</taxon>
        <taxon>Tracheophyta</taxon>
        <taxon>Spermatophyta</taxon>
        <taxon>Magnoliopsida</taxon>
        <taxon>Liliopsida</taxon>
        <taxon>Poales</taxon>
        <taxon>Poaceae</taxon>
        <taxon>PACMAD clade</taxon>
        <taxon>Panicoideae</taxon>
        <taxon>Andropogonodae</taxon>
        <taxon>Andropogoneae</taxon>
        <taxon>Tripsacinae</taxon>
        <taxon>Zea</taxon>
    </lineage>
</organism>
<evidence type="ECO:0000313" key="2">
    <source>
        <dbReference type="EMBL" id="ACN35739.1"/>
    </source>
</evidence>
<dbReference type="EMBL" id="BT068842">
    <property type="protein sequence ID" value="ACN35739.1"/>
    <property type="molecule type" value="mRNA"/>
</dbReference>
<accession>C0PKM3</accession>
<feature type="region of interest" description="Disordered" evidence="1">
    <location>
        <begin position="126"/>
        <end position="183"/>
    </location>
</feature>
<feature type="compositionally biased region" description="Basic and acidic residues" evidence="1">
    <location>
        <begin position="129"/>
        <end position="162"/>
    </location>
</feature>
<evidence type="ECO:0000256" key="1">
    <source>
        <dbReference type="SAM" id="MobiDB-lite"/>
    </source>
</evidence>
<sequence length="183" mass="19839">MQLHYRTYCCIPVVRVRPAGGENARGRQRRGCLLSVSVVAYELYAGVVEDADAGGREVGADEQLVAAEVGAEVRQRGLGAEVLADDVGDVEPVGEPPRGQVRGEVDPVGRRVGPRRGHEVVVVAVVHEGVPEHEEGARRRGGRGPEDEERRHRGDEDGHEQSSVHCAWRGRASLARSQSRSDD</sequence>
<name>C0PKM3_MAIZE</name>
<reference evidence="2" key="2">
    <citation type="submission" date="2012-06" db="EMBL/GenBank/DDBJ databases">
        <authorList>
            <person name="Yu Y."/>
            <person name="Currie J."/>
            <person name="Lomeli R."/>
            <person name="Angelova A."/>
            <person name="Collura K."/>
            <person name="Wissotski M."/>
            <person name="Campos D."/>
            <person name="Kudrna D."/>
            <person name="Golser W."/>
            <person name="Ashely E."/>
            <person name="Descour A."/>
            <person name="Fernandes J."/>
            <person name="Soderlund C."/>
            <person name="Walbot V."/>
        </authorList>
    </citation>
    <scope>NUCLEOTIDE SEQUENCE</scope>
    <source>
        <strain evidence="2">B73</strain>
    </source>
</reference>
<dbReference type="AlphaFoldDB" id="C0PKM3"/>
<protein>
    <submittedName>
        <fullName evidence="2">Uncharacterized protein</fullName>
    </submittedName>
</protein>
<proteinExistence type="evidence at transcript level"/>
<feature type="region of interest" description="Disordered" evidence="1">
    <location>
        <begin position="88"/>
        <end position="112"/>
    </location>
</feature>